<dbReference type="Proteomes" id="UP001176940">
    <property type="component" value="Unassembled WGS sequence"/>
</dbReference>
<evidence type="ECO:0000313" key="2">
    <source>
        <dbReference type="Proteomes" id="UP001176940"/>
    </source>
</evidence>
<dbReference type="PANTHER" id="PTHR33539:SF1">
    <property type="entry name" value="UPF0764 PROTEIN C16ORF89"/>
    <property type="match status" value="1"/>
</dbReference>
<name>A0ABN9MCS6_9NEOB</name>
<accession>A0ABN9MCS6</accession>
<feature type="non-terminal residue" evidence="1">
    <location>
        <position position="202"/>
    </location>
</feature>
<keyword evidence="2" id="KW-1185">Reference proteome</keyword>
<evidence type="ECO:0000313" key="1">
    <source>
        <dbReference type="EMBL" id="CAJ0962169.1"/>
    </source>
</evidence>
<dbReference type="InterPro" id="IPR031751">
    <property type="entry name" value="DUF4735"/>
</dbReference>
<gene>
    <name evidence="1" type="ORF">RIMI_LOCUS18112361</name>
</gene>
<dbReference type="EMBL" id="CAUEEQ010054527">
    <property type="protein sequence ID" value="CAJ0962169.1"/>
    <property type="molecule type" value="Genomic_DNA"/>
</dbReference>
<sequence>MKFPYAALLMKRLKNVLKEILDETSYFTKLRDPTYFEEFQDLLGDHFWILPTSWNQTTPGLVYRESIPDTSLCLTEQFSDDCISSLLGSRKDDKEPCVVTAPCKKMMDQKGCTGYSLSHQLLFFIVGKMAHQGLSKRNMASNLNSSQFNIEKVKRRSFTSKLCGHRLGSRCVEKLQLLPTLCTIFTTCVGMSGRRIATAPYR</sequence>
<dbReference type="Pfam" id="PF15882">
    <property type="entry name" value="DUF4735"/>
    <property type="match status" value="1"/>
</dbReference>
<dbReference type="PANTHER" id="PTHR33539">
    <property type="entry name" value="UPF0764 PROTEIN C16ORF89"/>
    <property type="match status" value="1"/>
</dbReference>
<reference evidence="1" key="1">
    <citation type="submission" date="2023-07" db="EMBL/GenBank/DDBJ databases">
        <authorList>
            <person name="Stuckert A."/>
        </authorList>
    </citation>
    <scope>NUCLEOTIDE SEQUENCE</scope>
</reference>
<proteinExistence type="predicted"/>
<organism evidence="1 2">
    <name type="scientific">Ranitomeya imitator</name>
    <name type="common">mimic poison frog</name>
    <dbReference type="NCBI Taxonomy" id="111125"/>
    <lineage>
        <taxon>Eukaryota</taxon>
        <taxon>Metazoa</taxon>
        <taxon>Chordata</taxon>
        <taxon>Craniata</taxon>
        <taxon>Vertebrata</taxon>
        <taxon>Euteleostomi</taxon>
        <taxon>Amphibia</taxon>
        <taxon>Batrachia</taxon>
        <taxon>Anura</taxon>
        <taxon>Neobatrachia</taxon>
        <taxon>Hyloidea</taxon>
        <taxon>Dendrobatidae</taxon>
        <taxon>Dendrobatinae</taxon>
        <taxon>Ranitomeya</taxon>
    </lineage>
</organism>
<comment type="caution">
    <text evidence="1">The sequence shown here is derived from an EMBL/GenBank/DDBJ whole genome shotgun (WGS) entry which is preliminary data.</text>
</comment>
<protein>
    <submittedName>
        <fullName evidence="1">Uncharacterized protein</fullName>
    </submittedName>
</protein>